<proteinExistence type="predicted"/>
<dbReference type="AlphaFoldDB" id="A0A4R6DD73"/>
<feature type="transmembrane region" description="Helical" evidence="1">
    <location>
        <begin position="49"/>
        <end position="65"/>
    </location>
</feature>
<dbReference type="Proteomes" id="UP000295764">
    <property type="component" value="Unassembled WGS sequence"/>
</dbReference>
<name>A0A4R6DD73_9MICO</name>
<keyword evidence="1" id="KW-1133">Transmembrane helix</keyword>
<evidence type="ECO:0000313" key="2">
    <source>
        <dbReference type="EMBL" id="TDN41868.1"/>
    </source>
</evidence>
<feature type="transmembrane region" description="Helical" evidence="1">
    <location>
        <begin position="110"/>
        <end position="129"/>
    </location>
</feature>
<keyword evidence="1" id="KW-0472">Membrane</keyword>
<dbReference type="RefSeq" id="WP_166645785.1">
    <property type="nucleotide sequence ID" value="NZ_SNVW01000015.1"/>
</dbReference>
<gene>
    <name evidence="2" type="ORF">EDF64_11557</name>
</gene>
<reference evidence="2 3" key="1">
    <citation type="submission" date="2019-03" db="EMBL/GenBank/DDBJ databases">
        <title>Genomic analyses of the natural microbiome of Caenorhabditis elegans.</title>
        <authorList>
            <person name="Samuel B."/>
        </authorList>
    </citation>
    <scope>NUCLEOTIDE SEQUENCE [LARGE SCALE GENOMIC DNA]</scope>
    <source>
        <strain evidence="2 3">JUb65</strain>
    </source>
</reference>
<protein>
    <recommendedName>
        <fullName evidence="4">Integral membrane protein</fullName>
    </recommendedName>
</protein>
<evidence type="ECO:0000256" key="1">
    <source>
        <dbReference type="SAM" id="Phobius"/>
    </source>
</evidence>
<evidence type="ECO:0000313" key="3">
    <source>
        <dbReference type="Proteomes" id="UP000295764"/>
    </source>
</evidence>
<comment type="caution">
    <text evidence="2">The sequence shown here is derived from an EMBL/GenBank/DDBJ whole genome shotgun (WGS) entry which is preliminary data.</text>
</comment>
<feature type="transmembrane region" description="Helical" evidence="1">
    <location>
        <begin position="20"/>
        <end position="43"/>
    </location>
</feature>
<feature type="transmembrane region" description="Helical" evidence="1">
    <location>
        <begin position="77"/>
        <end position="98"/>
    </location>
</feature>
<sequence length="132" mass="14028">MVKTEPRDGAAPLQITGALVWSYVVIVALTLVALLVLGVAAPLEANENAWGHAVVVAVFAVVLPLRLRSARAGTRSAVRALGLIAAVLFVVNVVEALIPSFVPGWMRLEMLVIAVLMVGIVLEVARWAVRSR</sequence>
<dbReference type="EMBL" id="SNVW01000015">
    <property type="protein sequence ID" value="TDN41868.1"/>
    <property type="molecule type" value="Genomic_DNA"/>
</dbReference>
<organism evidence="2 3">
    <name type="scientific">Curtobacterium flaccumfaciens</name>
    <dbReference type="NCBI Taxonomy" id="2035"/>
    <lineage>
        <taxon>Bacteria</taxon>
        <taxon>Bacillati</taxon>
        <taxon>Actinomycetota</taxon>
        <taxon>Actinomycetes</taxon>
        <taxon>Micrococcales</taxon>
        <taxon>Microbacteriaceae</taxon>
        <taxon>Curtobacterium</taxon>
    </lineage>
</organism>
<accession>A0A4R6DD73</accession>
<evidence type="ECO:0008006" key="4">
    <source>
        <dbReference type="Google" id="ProtNLM"/>
    </source>
</evidence>
<keyword evidence="1" id="KW-0812">Transmembrane</keyword>